<keyword evidence="1" id="KW-0472">Membrane</keyword>
<keyword evidence="1" id="KW-1133">Transmembrane helix</keyword>
<organism evidence="2 3">
    <name type="scientific">Steinernema glaseri</name>
    <dbReference type="NCBI Taxonomy" id="37863"/>
    <lineage>
        <taxon>Eukaryota</taxon>
        <taxon>Metazoa</taxon>
        <taxon>Ecdysozoa</taxon>
        <taxon>Nematoda</taxon>
        <taxon>Chromadorea</taxon>
        <taxon>Rhabditida</taxon>
        <taxon>Tylenchina</taxon>
        <taxon>Panagrolaimomorpha</taxon>
        <taxon>Strongyloidoidea</taxon>
        <taxon>Steinernematidae</taxon>
        <taxon>Steinernema</taxon>
    </lineage>
</organism>
<dbReference type="WBParaSite" id="L893_g4125.t1">
    <property type="protein sequence ID" value="L893_g4125.t1"/>
    <property type="gene ID" value="L893_g4125"/>
</dbReference>
<reference evidence="3" key="1">
    <citation type="submission" date="2016-11" db="UniProtKB">
        <authorList>
            <consortium name="WormBaseParasite"/>
        </authorList>
    </citation>
    <scope>IDENTIFICATION</scope>
</reference>
<proteinExistence type="predicted"/>
<keyword evidence="2" id="KW-1185">Reference proteome</keyword>
<dbReference type="AlphaFoldDB" id="A0A1I8ABR3"/>
<evidence type="ECO:0000313" key="2">
    <source>
        <dbReference type="Proteomes" id="UP000095287"/>
    </source>
</evidence>
<evidence type="ECO:0000256" key="1">
    <source>
        <dbReference type="SAM" id="Phobius"/>
    </source>
</evidence>
<accession>A0A1I8ABR3</accession>
<keyword evidence="1" id="KW-0812">Transmembrane</keyword>
<feature type="transmembrane region" description="Helical" evidence="1">
    <location>
        <begin position="112"/>
        <end position="132"/>
    </location>
</feature>
<evidence type="ECO:0000313" key="3">
    <source>
        <dbReference type="WBParaSite" id="L893_g4125.t1"/>
    </source>
</evidence>
<feature type="transmembrane region" description="Helical" evidence="1">
    <location>
        <begin position="40"/>
        <end position="58"/>
    </location>
</feature>
<dbReference type="Proteomes" id="UP000095287">
    <property type="component" value="Unplaced"/>
</dbReference>
<feature type="transmembrane region" description="Helical" evidence="1">
    <location>
        <begin position="15"/>
        <end position="34"/>
    </location>
</feature>
<sequence>MVLKISKKSTIQQLYYHRVVIAGTLFIQLLVDGLYGLQDLPVTLSNCITIIIVYVMVRRTDEMHLGVIKHQYLKDRVKGLGRIFTLTVLSTLRIALSSFLRDARCEHDINNYTCAGALLSLFISYVVMMLAFSDNWLMLCFFNYNEPVVVQRPIYYMEAAPAG</sequence>
<protein>
    <submittedName>
        <fullName evidence="3">7TM_GPCR_Srx domain-containing protein</fullName>
    </submittedName>
</protein>
<name>A0A1I8ABR3_9BILA</name>